<reference evidence="8" key="1">
    <citation type="journal article" date="2020" name="mSystems">
        <title>Genome- and Community-Level Interaction Insights into Carbon Utilization and Element Cycling Functions of Hydrothermarchaeota in Hydrothermal Sediment.</title>
        <authorList>
            <person name="Zhou Z."/>
            <person name="Liu Y."/>
            <person name="Xu W."/>
            <person name="Pan J."/>
            <person name="Luo Z.H."/>
            <person name="Li M."/>
        </authorList>
    </citation>
    <scope>NUCLEOTIDE SEQUENCE [LARGE SCALE GENOMIC DNA]</scope>
    <source>
        <strain evidence="8">SpSt-774</strain>
    </source>
</reference>
<comment type="similarity">
    <text evidence="2 7">Belongs to the UPF0056 (MarC) family.</text>
</comment>
<gene>
    <name evidence="8" type="ORF">ENV60_04845</name>
</gene>
<evidence type="ECO:0000256" key="2">
    <source>
        <dbReference type="ARBA" id="ARBA00009784"/>
    </source>
</evidence>
<evidence type="ECO:0000256" key="1">
    <source>
        <dbReference type="ARBA" id="ARBA00004651"/>
    </source>
</evidence>
<feature type="transmembrane region" description="Helical" evidence="7">
    <location>
        <begin position="82"/>
        <end position="102"/>
    </location>
</feature>
<dbReference type="GO" id="GO:0005886">
    <property type="term" value="C:plasma membrane"/>
    <property type="evidence" value="ECO:0007669"/>
    <property type="project" value="UniProtKB-SubCell"/>
</dbReference>
<proteinExistence type="inferred from homology"/>
<name>A0A7C4TBQ6_UNCW3</name>
<dbReference type="InterPro" id="IPR002771">
    <property type="entry name" value="Multi_antbiot-R_MarC"/>
</dbReference>
<keyword evidence="5 7" id="KW-1133">Transmembrane helix</keyword>
<dbReference type="AlphaFoldDB" id="A0A7C4TBQ6"/>
<feature type="transmembrane region" description="Helical" evidence="7">
    <location>
        <begin position="114"/>
        <end position="137"/>
    </location>
</feature>
<evidence type="ECO:0000256" key="5">
    <source>
        <dbReference type="ARBA" id="ARBA00022989"/>
    </source>
</evidence>
<keyword evidence="4 7" id="KW-0812">Transmembrane</keyword>
<feature type="transmembrane region" description="Helical" evidence="7">
    <location>
        <begin position="12"/>
        <end position="35"/>
    </location>
</feature>
<dbReference type="PANTHER" id="PTHR33508:SF1">
    <property type="entry name" value="UPF0056 MEMBRANE PROTEIN YHCE"/>
    <property type="match status" value="1"/>
</dbReference>
<feature type="transmembrane region" description="Helical" evidence="7">
    <location>
        <begin position="173"/>
        <end position="194"/>
    </location>
</feature>
<dbReference type="Pfam" id="PF01914">
    <property type="entry name" value="MarC"/>
    <property type="match status" value="1"/>
</dbReference>
<sequence>MFKERNKMVYALLQLIILFFVIFDPLLSFIVFFSATADMSPQEKKKTAILAVSVAFIISVVCLVFGEGILKLFNTNISDFKIAGGIILGILGIKMALGQTVADTEKISKKSAKAIASLIATPMLTGPASITAIIITVHDYGRFLTAIAILIVMILTAIIFLQAPKITRITGETTMQVVSTIMGLITLTWGIMFIKDGLGL</sequence>
<dbReference type="PANTHER" id="PTHR33508">
    <property type="entry name" value="UPF0056 MEMBRANE PROTEIN YHCE"/>
    <property type="match status" value="1"/>
</dbReference>
<protein>
    <recommendedName>
        <fullName evidence="7">UPF0056 membrane protein</fullName>
    </recommendedName>
</protein>
<evidence type="ECO:0000256" key="6">
    <source>
        <dbReference type="ARBA" id="ARBA00023136"/>
    </source>
</evidence>
<dbReference type="EMBL" id="DTGZ01000092">
    <property type="protein sequence ID" value="HGV97604.1"/>
    <property type="molecule type" value="Genomic_DNA"/>
</dbReference>
<keyword evidence="3" id="KW-1003">Cell membrane</keyword>
<comment type="caution">
    <text evidence="8">The sequence shown here is derived from an EMBL/GenBank/DDBJ whole genome shotgun (WGS) entry which is preliminary data.</text>
</comment>
<evidence type="ECO:0000256" key="3">
    <source>
        <dbReference type="ARBA" id="ARBA00022475"/>
    </source>
</evidence>
<feature type="transmembrane region" description="Helical" evidence="7">
    <location>
        <begin position="47"/>
        <end position="70"/>
    </location>
</feature>
<comment type="subcellular location">
    <subcellularLocation>
        <location evidence="1 7">Cell membrane</location>
        <topology evidence="1 7">Multi-pass membrane protein</topology>
    </subcellularLocation>
</comment>
<evidence type="ECO:0000256" key="7">
    <source>
        <dbReference type="RuleBase" id="RU362048"/>
    </source>
</evidence>
<feature type="transmembrane region" description="Helical" evidence="7">
    <location>
        <begin position="143"/>
        <end position="161"/>
    </location>
</feature>
<accession>A0A7C4TBQ6</accession>
<evidence type="ECO:0000256" key="4">
    <source>
        <dbReference type="ARBA" id="ARBA00022692"/>
    </source>
</evidence>
<organism evidence="8">
    <name type="scientific">candidate division WOR-3 bacterium</name>
    <dbReference type="NCBI Taxonomy" id="2052148"/>
    <lineage>
        <taxon>Bacteria</taxon>
        <taxon>Bacteria division WOR-3</taxon>
    </lineage>
</organism>
<keyword evidence="6 7" id="KW-0472">Membrane</keyword>
<evidence type="ECO:0000313" key="8">
    <source>
        <dbReference type="EMBL" id="HGV97604.1"/>
    </source>
</evidence>